<dbReference type="AlphaFoldDB" id="A0A812DZD0"/>
<name>A0A812DZD0_ACAPH</name>
<sequence length="195" mass="21933">MDCSSPSTSIRLVAYDFSHHFTLLIVHWQGHLLFHEGEPRPTNGRTTSPGSDGAGRLQRIMARPSSHYQELDGDMQTVTQGKGSKRKGGKFKRSDGSFSDSSNSFIRQVGVVLIDYLPASSRAKWRLHHIITNHGYFITHLPSQGSLISPHNTQIHICPSILALAGALQQLMFFFRFCFFFAPCVRKTEKCQEKL</sequence>
<keyword evidence="3" id="KW-1185">Reference proteome</keyword>
<proteinExistence type="predicted"/>
<evidence type="ECO:0000313" key="3">
    <source>
        <dbReference type="Proteomes" id="UP000597762"/>
    </source>
</evidence>
<accession>A0A812DZD0</accession>
<protein>
    <submittedName>
        <fullName evidence="2">Uncharacterized protein</fullName>
    </submittedName>
</protein>
<dbReference type="Proteomes" id="UP000597762">
    <property type="component" value="Unassembled WGS sequence"/>
</dbReference>
<comment type="caution">
    <text evidence="2">The sequence shown here is derived from an EMBL/GenBank/DDBJ whole genome shotgun (WGS) entry which is preliminary data.</text>
</comment>
<organism evidence="2 3">
    <name type="scientific">Acanthosepion pharaonis</name>
    <name type="common">Pharaoh cuttlefish</name>
    <name type="synonym">Sepia pharaonis</name>
    <dbReference type="NCBI Taxonomy" id="158019"/>
    <lineage>
        <taxon>Eukaryota</taxon>
        <taxon>Metazoa</taxon>
        <taxon>Spiralia</taxon>
        <taxon>Lophotrochozoa</taxon>
        <taxon>Mollusca</taxon>
        <taxon>Cephalopoda</taxon>
        <taxon>Coleoidea</taxon>
        <taxon>Decapodiformes</taxon>
        <taxon>Sepiida</taxon>
        <taxon>Sepiina</taxon>
        <taxon>Sepiidae</taxon>
        <taxon>Acanthosepion</taxon>
    </lineage>
</organism>
<reference evidence="2" key="1">
    <citation type="submission" date="2021-01" db="EMBL/GenBank/DDBJ databases">
        <authorList>
            <person name="Li R."/>
            <person name="Bekaert M."/>
        </authorList>
    </citation>
    <scope>NUCLEOTIDE SEQUENCE</scope>
    <source>
        <strain evidence="2">Farmed</strain>
    </source>
</reference>
<evidence type="ECO:0000313" key="2">
    <source>
        <dbReference type="EMBL" id="CAE1311271.1"/>
    </source>
</evidence>
<feature type="region of interest" description="Disordered" evidence="1">
    <location>
        <begin position="66"/>
        <end position="100"/>
    </location>
</feature>
<dbReference type="EMBL" id="CAHIKZ030004489">
    <property type="protein sequence ID" value="CAE1311271.1"/>
    <property type="molecule type" value="Genomic_DNA"/>
</dbReference>
<evidence type="ECO:0000256" key="1">
    <source>
        <dbReference type="SAM" id="MobiDB-lite"/>
    </source>
</evidence>
<gene>
    <name evidence="2" type="ORF">SPHA_62753</name>
</gene>